<dbReference type="RefSeq" id="WP_150093088.1">
    <property type="nucleotide sequence ID" value="NZ_JBFUOH010000006.1"/>
</dbReference>
<dbReference type="Proteomes" id="UP000322981">
    <property type="component" value="Unassembled WGS sequence"/>
</dbReference>
<dbReference type="EMBL" id="VWXX01000014">
    <property type="protein sequence ID" value="KAA6184942.1"/>
    <property type="molecule type" value="Genomic_DNA"/>
</dbReference>
<gene>
    <name evidence="1" type="ORF">F2Q65_10405</name>
</gene>
<evidence type="ECO:0000313" key="2">
    <source>
        <dbReference type="Proteomes" id="UP000322981"/>
    </source>
</evidence>
<accession>A0A5M8FSE9</accession>
<keyword evidence="2" id="KW-1185">Reference proteome</keyword>
<dbReference type="OrthoDB" id="573757at2"/>
<dbReference type="AlphaFoldDB" id="A0A5M8FSE9"/>
<comment type="caution">
    <text evidence="1">The sequence shown here is derived from an EMBL/GenBank/DDBJ whole genome shotgun (WGS) entry which is preliminary data.</text>
</comment>
<name>A0A5M8FSE9_9GAMM</name>
<organism evidence="1 2">
    <name type="scientific">Thiohalocapsa marina</name>
    <dbReference type="NCBI Taxonomy" id="424902"/>
    <lineage>
        <taxon>Bacteria</taxon>
        <taxon>Pseudomonadati</taxon>
        <taxon>Pseudomonadota</taxon>
        <taxon>Gammaproteobacteria</taxon>
        <taxon>Chromatiales</taxon>
        <taxon>Chromatiaceae</taxon>
        <taxon>Thiohalocapsa</taxon>
    </lineage>
</organism>
<protein>
    <submittedName>
        <fullName evidence="1">Uncharacterized protein</fullName>
    </submittedName>
</protein>
<proteinExistence type="predicted"/>
<evidence type="ECO:0000313" key="1">
    <source>
        <dbReference type="EMBL" id="KAA6184942.1"/>
    </source>
</evidence>
<reference evidence="1 2" key="1">
    <citation type="submission" date="2019-09" db="EMBL/GenBank/DDBJ databases">
        <title>Whole-genome sequence of the purple sulfur bacterium Thiohalocapsa marina DSM 19078.</title>
        <authorList>
            <person name="Kyndt J.A."/>
            <person name="Meyer T.E."/>
        </authorList>
    </citation>
    <scope>NUCLEOTIDE SEQUENCE [LARGE SCALE GENOMIC DNA]</scope>
    <source>
        <strain evidence="1 2">DSM 19078</strain>
    </source>
</reference>
<sequence length="105" mass="11928">MIARNAGNRVYYRAPPATAGACGHPFWYGAAFRLADPETWRRPSQRAEWLDQTVSGRAIRLTLERWSDLLMRGHRDSPMQAHPFDVVRCRVFDIQSARASSAHCG</sequence>